<dbReference type="EMBL" id="QYUK01000011">
    <property type="protein sequence ID" value="RJF89405.1"/>
    <property type="molecule type" value="Genomic_DNA"/>
</dbReference>
<dbReference type="Proteomes" id="UP000284605">
    <property type="component" value="Unassembled WGS sequence"/>
</dbReference>
<evidence type="ECO:0000256" key="2">
    <source>
        <dbReference type="ARBA" id="ARBA00022475"/>
    </source>
</evidence>
<evidence type="ECO:0000313" key="7">
    <source>
        <dbReference type="EMBL" id="RJF89405.1"/>
    </source>
</evidence>
<dbReference type="InterPro" id="IPR005171">
    <property type="entry name" value="Cyt_c_oxidase_su4_prok"/>
</dbReference>
<keyword evidence="4 6" id="KW-1133">Transmembrane helix</keyword>
<evidence type="ECO:0000256" key="5">
    <source>
        <dbReference type="ARBA" id="ARBA00023136"/>
    </source>
</evidence>
<feature type="transmembrane region" description="Helical" evidence="6">
    <location>
        <begin position="66"/>
        <end position="88"/>
    </location>
</feature>
<sequence length="89" mass="9690">MRELLWSRLTLVWLLLVVATLLSWGLGHGLGLADHRLAATAVIVVALVKARFVIMEFMEIRRAPGWFRLAGEAWTAGLAAALAALILAV</sequence>
<evidence type="ECO:0008006" key="9">
    <source>
        <dbReference type="Google" id="ProtNLM"/>
    </source>
</evidence>
<feature type="transmembrane region" description="Helical" evidence="6">
    <location>
        <begin position="37"/>
        <end position="54"/>
    </location>
</feature>
<evidence type="ECO:0000313" key="8">
    <source>
        <dbReference type="Proteomes" id="UP000284605"/>
    </source>
</evidence>
<organism evidence="7 8">
    <name type="scientific">Oleomonas cavernae</name>
    <dbReference type="NCBI Taxonomy" id="2320859"/>
    <lineage>
        <taxon>Bacteria</taxon>
        <taxon>Pseudomonadati</taxon>
        <taxon>Pseudomonadota</taxon>
        <taxon>Alphaproteobacteria</taxon>
        <taxon>Acetobacterales</taxon>
        <taxon>Acetobacteraceae</taxon>
        <taxon>Oleomonas</taxon>
    </lineage>
</organism>
<dbReference type="RefSeq" id="WP_119781200.1">
    <property type="nucleotide sequence ID" value="NZ_QYUK01000011.1"/>
</dbReference>
<reference evidence="7 8" key="1">
    <citation type="submission" date="2018-09" db="EMBL/GenBank/DDBJ databases">
        <authorList>
            <person name="Zhu H."/>
        </authorList>
    </citation>
    <scope>NUCLEOTIDE SEQUENCE [LARGE SCALE GENOMIC DNA]</scope>
    <source>
        <strain evidence="7 8">K1W22B-8</strain>
    </source>
</reference>
<protein>
    <recommendedName>
        <fullName evidence="9">Cytochrome C oxidase subunit IV</fullName>
    </recommendedName>
</protein>
<keyword evidence="3 6" id="KW-0812">Transmembrane</keyword>
<evidence type="ECO:0000256" key="4">
    <source>
        <dbReference type="ARBA" id="ARBA00022989"/>
    </source>
</evidence>
<accession>A0A418WHD0</accession>
<dbReference type="GO" id="GO:0005886">
    <property type="term" value="C:plasma membrane"/>
    <property type="evidence" value="ECO:0007669"/>
    <property type="project" value="UniProtKB-SubCell"/>
</dbReference>
<name>A0A418WHD0_9PROT</name>
<comment type="caution">
    <text evidence="7">The sequence shown here is derived from an EMBL/GenBank/DDBJ whole genome shotgun (WGS) entry which is preliminary data.</text>
</comment>
<evidence type="ECO:0000256" key="6">
    <source>
        <dbReference type="SAM" id="Phobius"/>
    </source>
</evidence>
<dbReference type="AlphaFoldDB" id="A0A418WHD0"/>
<keyword evidence="2" id="KW-1003">Cell membrane</keyword>
<dbReference type="Pfam" id="PF03626">
    <property type="entry name" value="COX4_pro"/>
    <property type="match status" value="1"/>
</dbReference>
<keyword evidence="8" id="KW-1185">Reference proteome</keyword>
<evidence type="ECO:0000256" key="1">
    <source>
        <dbReference type="ARBA" id="ARBA00004651"/>
    </source>
</evidence>
<gene>
    <name evidence="7" type="ORF">D3874_22525</name>
</gene>
<keyword evidence="5 6" id="KW-0472">Membrane</keyword>
<evidence type="ECO:0000256" key="3">
    <source>
        <dbReference type="ARBA" id="ARBA00022692"/>
    </source>
</evidence>
<proteinExistence type="predicted"/>
<comment type="subcellular location">
    <subcellularLocation>
        <location evidence="1">Cell membrane</location>
        <topology evidence="1">Multi-pass membrane protein</topology>
    </subcellularLocation>
</comment>